<proteinExistence type="predicted"/>
<dbReference type="OrthoDB" id="3942738at2759"/>
<sequence>DKPNFAATADRHGCDHTTLSRRIHRVTSSKTDVYDSMRLLDAAQSKALIKYINDLTERGLPSTILIL</sequence>
<feature type="non-terminal residue" evidence="1">
    <location>
        <position position="1"/>
    </location>
</feature>
<dbReference type="Proteomes" id="UP000250266">
    <property type="component" value="Unassembled WGS sequence"/>
</dbReference>
<organism evidence="1 2">
    <name type="scientific">Lepidopterella palustris CBS 459.81</name>
    <dbReference type="NCBI Taxonomy" id="1314670"/>
    <lineage>
        <taxon>Eukaryota</taxon>
        <taxon>Fungi</taxon>
        <taxon>Dikarya</taxon>
        <taxon>Ascomycota</taxon>
        <taxon>Pezizomycotina</taxon>
        <taxon>Dothideomycetes</taxon>
        <taxon>Pleosporomycetidae</taxon>
        <taxon>Mytilinidiales</taxon>
        <taxon>Argynnaceae</taxon>
        <taxon>Lepidopterella</taxon>
    </lineage>
</organism>
<evidence type="ECO:0000313" key="2">
    <source>
        <dbReference type="Proteomes" id="UP000250266"/>
    </source>
</evidence>
<name>A0A8E2E261_9PEZI</name>
<dbReference type="EMBL" id="KV745272">
    <property type="protein sequence ID" value="OCK75808.1"/>
    <property type="molecule type" value="Genomic_DNA"/>
</dbReference>
<dbReference type="AlphaFoldDB" id="A0A8E2E261"/>
<evidence type="ECO:0000313" key="1">
    <source>
        <dbReference type="EMBL" id="OCK75808.1"/>
    </source>
</evidence>
<feature type="non-terminal residue" evidence="1">
    <location>
        <position position="67"/>
    </location>
</feature>
<accession>A0A8E2E261</accession>
<reference evidence="1 2" key="1">
    <citation type="journal article" date="2016" name="Nat. Commun.">
        <title>Ectomycorrhizal ecology is imprinted in the genome of the dominant symbiotic fungus Cenococcum geophilum.</title>
        <authorList>
            <consortium name="DOE Joint Genome Institute"/>
            <person name="Peter M."/>
            <person name="Kohler A."/>
            <person name="Ohm R.A."/>
            <person name="Kuo A."/>
            <person name="Krutzmann J."/>
            <person name="Morin E."/>
            <person name="Arend M."/>
            <person name="Barry K.W."/>
            <person name="Binder M."/>
            <person name="Choi C."/>
            <person name="Clum A."/>
            <person name="Copeland A."/>
            <person name="Grisel N."/>
            <person name="Haridas S."/>
            <person name="Kipfer T."/>
            <person name="LaButti K."/>
            <person name="Lindquist E."/>
            <person name="Lipzen A."/>
            <person name="Maire R."/>
            <person name="Meier B."/>
            <person name="Mihaltcheva S."/>
            <person name="Molinier V."/>
            <person name="Murat C."/>
            <person name="Poggeler S."/>
            <person name="Quandt C.A."/>
            <person name="Sperisen C."/>
            <person name="Tritt A."/>
            <person name="Tisserant E."/>
            <person name="Crous P.W."/>
            <person name="Henrissat B."/>
            <person name="Nehls U."/>
            <person name="Egli S."/>
            <person name="Spatafora J.W."/>
            <person name="Grigoriev I.V."/>
            <person name="Martin F.M."/>
        </authorList>
    </citation>
    <scope>NUCLEOTIDE SEQUENCE [LARGE SCALE GENOMIC DNA]</scope>
    <source>
        <strain evidence="1 2">CBS 459.81</strain>
    </source>
</reference>
<protein>
    <submittedName>
        <fullName evidence="1">Uncharacterized protein</fullName>
    </submittedName>
</protein>
<gene>
    <name evidence="1" type="ORF">K432DRAFT_266313</name>
</gene>
<keyword evidence="2" id="KW-1185">Reference proteome</keyword>